<reference evidence="4 5" key="1">
    <citation type="submission" date="2018-08" db="EMBL/GenBank/DDBJ databases">
        <title>Jishengella sp. nov., isolated from a root of Azadirachta indica A. Juss. var. siamensis Valenton.</title>
        <authorList>
            <person name="Kuncharoen N."/>
            <person name="Tanasupawat S."/>
            <person name="Kudo T."/>
            <person name="Ohkuma M."/>
        </authorList>
    </citation>
    <scope>NUCLEOTIDE SEQUENCE [LARGE SCALE GENOMIC DNA]</scope>
    <source>
        <strain evidence="4 5">AZ1-13</strain>
    </source>
</reference>
<name>A0A418N1Q2_9ACTN</name>
<evidence type="ECO:0000313" key="5">
    <source>
        <dbReference type="Proteomes" id="UP000283832"/>
    </source>
</evidence>
<dbReference type="InterPro" id="IPR006311">
    <property type="entry name" value="TAT_signal"/>
</dbReference>
<protein>
    <recommendedName>
        <fullName evidence="1">Beta-lactamase</fullName>
    </recommendedName>
    <alternativeName>
        <fullName evidence="2">Penicillinase</fullName>
    </alternativeName>
</protein>
<feature type="domain" description="Beta-lactamase class A catalytic" evidence="3">
    <location>
        <begin position="94"/>
        <end position="295"/>
    </location>
</feature>
<accession>A0A418N1Q2</accession>
<dbReference type="Proteomes" id="UP000283832">
    <property type="component" value="Unassembled WGS sequence"/>
</dbReference>
<dbReference type="GO" id="GO:0008800">
    <property type="term" value="F:beta-lactamase activity"/>
    <property type="evidence" value="ECO:0007669"/>
    <property type="project" value="InterPro"/>
</dbReference>
<sequence>MVSQVSRRAAIGIGAATAALVATPDGAAAAPGGAAGGTGVPLAGAGSVGGPRSASELIRRTYQSQKARAGGVWHSHVAMVDAAGALGVVVADDADRVTHGYSVQKLAVAVAVMDKIDRGELSLGQRLDLTGDIILGGSGIYFLHTVWGDEITVANFLTALLLVSDNTAVRMCGRVVPALEINEILAAKGFTHTRVEPVANPNRFFLGVTTPRETHDLLWRLANKTLLSARSSDFLLGILRWINGYHDGIRRDMSSAERSRVATKYGADYDSLGAARHEAGIMFDPTGAPTLTYAFFADSLGDLDNYGGTHPAVRAHAVLGRTMFDAIGPVTNRASRVRHSVPRFRPVDGG</sequence>
<dbReference type="PANTHER" id="PTHR35333:SF4">
    <property type="entry name" value="SLR0121 PROTEIN"/>
    <property type="match status" value="1"/>
</dbReference>
<dbReference type="Pfam" id="PF13354">
    <property type="entry name" value="Beta-lactamase2"/>
    <property type="match status" value="1"/>
</dbReference>
<dbReference type="PANTHER" id="PTHR35333">
    <property type="entry name" value="BETA-LACTAMASE"/>
    <property type="match status" value="1"/>
</dbReference>
<dbReference type="SUPFAM" id="SSF56601">
    <property type="entry name" value="beta-lactamase/transpeptidase-like"/>
    <property type="match status" value="1"/>
</dbReference>
<evidence type="ECO:0000256" key="2">
    <source>
        <dbReference type="ARBA" id="ARBA00030171"/>
    </source>
</evidence>
<dbReference type="InterPro" id="IPR012338">
    <property type="entry name" value="Beta-lactam/transpept-like"/>
</dbReference>
<evidence type="ECO:0000259" key="3">
    <source>
        <dbReference type="Pfam" id="PF13354"/>
    </source>
</evidence>
<evidence type="ECO:0000313" key="4">
    <source>
        <dbReference type="EMBL" id="RIV41473.1"/>
    </source>
</evidence>
<gene>
    <name evidence="4" type="ORF">D2L64_01905</name>
</gene>
<dbReference type="OrthoDB" id="4515847at2"/>
<evidence type="ECO:0000256" key="1">
    <source>
        <dbReference type="ARBA" id="ARBA00018879"/>
    </source>
</evidence>
<organism evidence="4 5">
    <name type="scientific">Micromonospora radicis</name>
    <dbReference type="NCBI Taxonomy" id="1894971"/>
    <lineage>
        <taxon>Bacteria</taxon>
        <taxon>Bacillati</taxon>
        <taxon>Actinomycetota</taxon>
        <taxon>Actinomycetes</taxon>
        <taxon>Micromonosporales</taxon>
        <taxon>Micromonosporaceae</taxon>
        <taxon>Micromonospora</taxon>
    </lineage>
</organism>
<dbReference type="InterPro" id="IPR045155">
    <property type="entry name" value="Beta-lactam_cat"/>
</dbReference>
<dbReference type="GO" id="GO:0030655">
    <property type="term" value="P:beta-lactam antibiotic catabolic process"/>
    <property type="evidence" value="ECO:0007669"/>
    <property type="project" value="InterPro"/>
</dbReference>
<dbReference type="GO" id="GO:0046677">
    <property type="term" value="P:response to antibiotic"/>
    <property type="evidence" value="ECO:0007669"/>
    <property type="project" value="InterPro"/>
</dbReference>
<comment type="caution">
    <text evidence="4">The sequence shown here is derived from an EMBL/GenBank/DDBJ whole genome shotgun (WGS) entry which is preliminary data.</text>
</comment>
<dbReference type="InterPro" id="IPR000871">
    <property type="entry name" value="Beta-lactam_class-A"/>
</dbReference>
<proteinExistence type="predicted"/>
<dbReference type="Gene3D" id="3.40.710.10">
    <property type="entry name" value="DD-peptidase/beta-lactamase superfamily"/>
    <property type="match status" value="1"/>
</dbReference>
<keyword evidence="4" id="KW-0378">Hydrolase</keyword>
<dbReference type="EMBL" id="QXEC01000001">
    <property type="protein sequence ID" value="RIV41473.1"/>
    <property type="molecule type" value="Genomic_DNA"/>
</dbReference>
<keyword evidence="5" id="KW-1185">Reference proteome</keyword>
<dbReference type="AlphaFoldDB" id="A0A418N1Q2"/>
<dbReference type="PROSITE" id="PS51318">
    <property type="entry name" value="TAT"/>
    <property type="match status" value="1"/>
</dbReference>